<dbReference type="EMBL" id="JBBPBM010000030">
    <property type="protein sequence ID" value="KAK8535454.1"/>
    <property type="molecule type" value="Genomic_DNA"/>
</dbReference>
<sequence>MPQDSLRSFVYRSFVTCDDPKGVVECRPIRRSKTGPKSDECRRKARSQSNVKDQLLEVSRRAHKDSLHMLGKLQETSHSMANLKNKEKEKWDRMINDQVIRRTNPSPVREQNFLMESQSPRLSADGSSRDCIEELREVIRDSLARQNLLPNLNVEEKRCFGGRFSDSASDIPSTSLSQSSTVRTNDFTSMDSSISLAALDKKAKGPSLIAKLLGLEEMP</sequence>
<dbReference type="PANTHER" id="PTHR34282">
    <property type="entry name" value="OS01G0228800 PROTEIN-RELATED"/>
    <property type="match status" value="1"/>
</dbReference>
<name>A0ABR2DCL9_9ROSI</name>
<reference evidence="2 3" key="1">
    <citation type="journal article" date="2024" name="G3 (Bethesda)">
        <title>Genome assembly of Hibiscus sabdariffa L. provides insights into metabolisms of medicinal natural products.</title>
        <authorList>
            <person name="Kim T."/>
        </authorList>
    </citation>
    <scope>NUCLEOTIDE SEQUENCE [LARGE SCALE GENOMIC DNA]</scope>
    <source>
        <strain evidence="2">TK-2024</strain>
        <tissue evidence="2">Old leaves</tissue>
    </source>
</reference>
<dbReference type="PANTHER" id="PTHR34282:SF2">
    <property type="entry name" value="DUF3741 DOMAIN-CONTAINING PROTEIN"/>
    <property type="match status" value="1"/>
</dbReference>
<evidence type="ECO:0000313" key="2">
    <source>
        <dbReference type="EMBL" id="KAK8535454.1"/>
    </source>
</evidence>
<protein>
    <submittedName>
        <fullName evidence="2">Uncharacterized protein</fullName>
    </submittedName>
</protein>
<evidence type="ECO:0000256" key="1">
    <source>
        <dbReference type="SAM" id="MobiDB-lite"/>
    </source>
</evidence>
<comment type="caution">
    <text evidence="2">The sequence shown here is derived from an EMBL/GenBank/DDBJ whole genome shotgun (WGS) entry which is preliminary data.</text>
</comment>
<accession>A0ABR2DCL9</accession>
<keyword evidence="3" id="KW-1185">Reference proteome</keyword>
<feature type="region of interest" description="Disordered" evidence="1">
    <location>
        <begin position="31"/>
        <end position="50"/>
    </location>
</feature>
<evidence type="ECO:0000313" key="3">
    <source>
        <dbReference type="Proteomes" id="UP001472677"/>
    </source>
</evidence>
<organism evidence="2 3">
    <name type="scientific">Hibiscus sabdariffa</name>
    <name type="common">roselle</name>
    <dbReference type="NCBI Taxonomy" id="183260"/>
    <lineage>
        <taxon>Eukaryota</taxon>
        <taxon>Viridiplantae</taxon>
        <taxon>Streptophyta</taxon>
        <taxon>Embryophyta</taxon>
        <taxon>Tracheophyta</taxon>
        <taxon>Spermatophyta</taxon>
        <taxon>Magnoliopsida</taxon>
        <taxon>eudicotyledons</taxon>
        <taxon>Gunneridae</taxon>
        <taxon>Pentapetalae</taxon>
        <taxon>rosids</taxon>
        <taxon>malvids</taxon>
        <taxon>Malvales</taxon>
        <taxon>Malvaceae</taxon>
        <taxon>Malvoideae</taxon>
        <taxon>Hibiscus</taxon>
    </lineage>
</organism>
<gene>
    <name evidence="2" type="ORF">V6N12_056971</name>
</gene>
<proteinExistence type="predicted"/>
<dbReference type="Proteomes" id="UP001472677">
    <property type="component" value="Unassembled WGS sequence"/>
</dbReference>